<feature type="transmembrane region" description="Helical" evidence="1">
    <location>
        <begin position="257"/>
        <end position="281"/>
    </location>
</feature>
<dbReference type="CDD" id="cd04186">
    <property type="entry name" value="GT_2_like_c"/>
    <property type="match status" value="1"/>
</dbReference>
<dbReference type="Proteomes" id="UP000029556">
    <property type="component" value="Unassembled WGS sequence"/>
</dbReference>
<name>A0A095ZGN8_9BACT</name>
<reference evidence="3 4" key="1">
    <citation type="submission" date="2014-07" db="EMBL/GenBank/DDBJ databases">
        <authorList>
            <person name="McCorrison J."/>
            <person name="Sanka R."/>
            <person name="Torralba M."/>
            <person name="Gillis M."/>
            <person name="Haft D.H."/>
            <person name="Methe B."/>
            <person name="Sutton G."/>
            <person name="Nelson K.E."/>
        </authorList>
    </citation>
    <scope>NUCLEOTIDE SEQUENCE [LARGE SCALE GENOMIC DNA]</scope>
    <source>
        <strain evidence="3 4">DNF00853</strain>
    </source>
</reference>
<evidence type="ECO:0000313" key="3">
    <source>
        <dbReference type="EMBL" id="KGF33895.1"/>
    </source>
</evidence>
<dbReference type="EMBL" id="JRNN01000077">
    <property type="protein sequence ID" value="KGF33895.1"/>
    <property type="molecule type" value="Genomic_DNA"/>
</dbReference>
<dbReference type="RefSeq" id="WP_197052244.1">
    <property type="nucleotide sequence ID" value="NZ_JRNN01000077.1"/>
</dbReference>
<evidence type="ECO:0000313" key="4">
    <source>
        <dbReference type="Proteomes" id="UP000029556"/>
    </source>
</evidence>
<evidence type="ECO:0000259" key="2">
    <source>
        <dbReference type="Pfam" id="PF00535"/>
    </source>
</evidence>
<dbReference type="InterPro" id="IPR001173">
    <property type="entry name" value="Glyco_trans_2-like"/>
</dbReference>
<dbReference type="InterPro" id="IPR029044">
    <property type="entry name" value="Nucleotide-diphossugar_trans"/>
</dbReference>
<comment type="caution">
    <text evidence="3">The sequence shown here is derived from an EMBL/GenBank/DDBJ whole genome shotgun (WGS) entry which is preliminary data.</text>
</comment>
<dbReference type="PANTHER" id="PTHR43179">
    <property type="entry name" value="RHAMNOSYLTRANSFERASE WBBL"/>
    <property type="match status" value="1"/>
</dbReference>
<dbReference type="AlphaFoldDB" id="A0A095ZGN8"/>
<protein>
    <submittedName>
        <fullName evidence="3">Glycosyl transferase family 2</fullName>
    </submittedName>
</protein>
<evidence type="ECO:0000256" key="1">
    <source>
        <dbReference type="SAM" id="Phobius"/>
    </source>
</evidence>
<gene>
    <name evidence="3" type="ORF">HMPREF2137_09710</name>
</gene>
<feature type="domain" description="Glycosyltransferase 2-like" evidence="2">
    <location>
        <begin position="7"/>
        <end position="153"/>
    </location>
</feature>
<keyword evidence="1" id="KW-1133">Transmembrane helix</keyword>
<sequence length="399" mass="45577">MQGVKLSVIIVNYNVKYYLEQCLISLTRSLKDVDAEIFVVDNASVDGSVDYLSARFPTVNLISSNHNLGFARANNLAIRQSKGEYVLLLNPDTIVGEHTVRQLIDWMDSHEDVGGVGVRMMNQQGFDAKESRRGVPTPWTAFYKMCGLCAKYPTSKRFAKYYMGHLPWDEPAEIEIVSGAFFAVPRKALEDVGLLDEDFFMYGEDIDLSYRLFKKGYHNWYLPLRILHYKGESTQKSSYRYVHVFYQAMLIFFKKHYGGMSILLGLPIKMAIYAKAFMALISMQMVKAKQGVGLFWRKKQETVQYVFIGSSQSMRECEEIARRKGLSAQFVTSTYRDHPDGHLTLSLPQADKVYVVYDTQAYNFDEILNLFASQPSEKVCLGTYLPETKMVITGSEIFS</sequence>
<proteinExistence type="predicted"/>
<dbReference type="Gene3D" id="3.90.550.10">
    <property type="entry name" value="Spore Coat Polysaccharide Biosynthesis Protein SpsA, Chain A"/>
    <property type="match status" value="1"/>
</dbReference>
<accession>A0A095ZGN8</accession>
<keyword evidence="1" id="KW-0812">Transmembrane</keyword>
<dbReference type="SUPFAM" id="SSF53448">
    <property type="entry name" value="Nucleotide-diphospho-sugar transferases"/>
    <property type="match status" value="1"/>
</dbReference>
<dbReference type="Pfam" id="PF00535">
    <property type="entry name" value="Glycos_transf_2"/>
    <property type="match status" value="1"/>
</dbReference>
<keyword evidence="1" id="KW-0472">Membrane</keyword>
<dbReference type="GO" id="GO:0016740">
    <property type="term" value="F:transferase activity"/>
    <property type="evidence" value="ECO:0007669"/>
    <property type="project" value="UniProtKB-KW"/>
</dbReference>
<organism evidence="3 4">
    <name type="scientific">Hoylesella buccalis DNF00853</name>
    <dbReference type="NCBI Taxonomy" id="1401074"/>
    <lineage>
        <taxon>Bacteria</taxon>
        <taxon>Pseudomonadati</taxon>
        <taxon>Bacteroidota</taxon>
        <taxon>Bacteroidia</taxon>
        <taxon>Bacteroidales</taxon>
        <taxon>Prevotellaceae</taxon>
        <taxon>Hoylesella</taxon>
    </lineage>
</organism>
<keyword evidence="3" id="KW-0808">Transferase</keyword>
<dbReference type="PANTHER" id="PTHR43179:SF7">
    <property type="entry name" value="RHAMNOSYLTRANSFERASE WBBL"/>
    <property type="match status" value="1"/>
</dbReference>